<organism evidence="1 2">
    <name type="scientific">Agathobaculum faecis</name>
    <dbReference type="NCBI Taxonomy" id="2763013"/>
    <lineage>
        <taxon>Bacteria</taxon>
        <taxon>Bacillati</taxon>
        <taxon>Bacillota</taxon>
        <taxon>Clostridia</taxon>
        <taxon>Eubacteriales</taxon>
        <taxon>Butyricicoccaceae</taxon>
        <taxon>Agathobaculum</taxon>
    </lineage>
</organism>
<proteinExistence type="predicted"/>
<dbReference type="EMBL" id="JACOPL010000022">
    <property type="protein sequence ID" value="MBC5726662.1"/>
    <property type="molecule type" value="Genomic_DNA"/>
</dbReference>
<dbReference type="AlphaFoldDB" id="A0A923LYM0"/>
<name>A0A923LYM0_9FIRM</name>
<protein>
    <submittedName>
        <fullName evidence="1">Uncharacterized protein</fullName>
    </submittedName>
</protein>
<evidence type="ECO:0000313" key="1">
    <source>
        <dbReference type="EMBL" id="MBC5726662.1"/>
    </source>
</evidence>
<reference evidence="1" key="1">
    <citation type="submission" date="2020-08" db="EMBL/GenBank/DDBJ databases">
        <title>Genome public.</title>
        <authorList>
            <person name="Liu C."/>
            <person name="Sun Q."/>
        </authorList>
    </citation>
    <scope>NUCLEOTIDE SEQUENCE</scope>
    <source>
        <strain evidence="1">NSJ-28</strain>
    </source>
</reference>
<dbReference type="RefSeq" id="WP_186950376.1">
    <property type="nucleotide sequence ID" value="NZ_JACOPL010000022.1"/>
</dbReference>
<keyword evidence="2" id="KW-1185">Reference proteome</keyword>
<accession>A0A923LYM0</accession>
<comment type="caution">
    <text evidence="1">The sequence shown here is derived from an EMBL/GenBank/DDBJ whole genome shotgun (WGS) entry which is preliminary data.</text>
</comment>
<dbReference type="Proteomes" id="UP000606499">
    <property type="component" value="Unassembled WGS sequence"/>
</dbReference>
<gene>
    <name evidence="1" type="ORF">H8S45_14505</name>
</gene>
<sequence length="221" mass="25525">MKFRSKTGEVFEILSKWEFFYGQRAGRELWADKPKEVQDQDIANFNRDIETVKNWVNEAARLMGYEVVEDDKVVEIDQVKKEANMDKPRICEVLGVEVNENFKFNDFPFDECKVYFVGTDGEIRNAKGGSVTGGELCYIINNPDRIIRKPRWTEQEVEDAKAIRRIMSEYTDIVRKKDGCVTHLFLTSEDVVVDYFLDSELFPSLRPGETVTLDEIIGGAE</sequence>
<evidence type="ECO:0000313" key="2">
    <source>
        <dbReference type="Proteomes" id="UP000606499"/>
    </source>
</evidence>